<dbReference type="Proteomes" id="UP000640052">
    <property type="component" value="Unassembled WGS sequence"/>
</dbReference>
<reference evidence="1" key="1">
    <citation type="submission" date="2021-01" db="EMBL/GenBank/DDBJ databases">
        <title>Whole genome shotgun sequence of Acrocarpospora phusangensis NBRC 108782.</title>
        <authorList>
            <person name="Komaki H."/>
            <person name="Tamura T."/>
        </authorList>
    </citation>
    <scope>NUCLEOTIDE SEQUENCE</scope>
    <source>
        <strain evidence="1">NBRC 108782</strain>
    </source>
</reference>
<proteinExistence type="predicted"/>
<protein>
    <submittedName>
        <fullName evidence="1">Uncharacterized protein</fullName>
    </submittedName>
</protein>
<comment type="caution">
    <text evidence="1">The sequence shown here is derived from an EMBL/GenBank/DDBJ whole genome shotgun (WGS) entry which is preliminary data.</text>
</comment>
<dbReference type="AlphaFoldDB" id="A0A919QKY2"/>
<keyword evidence="2" id="KW-1185">Reference proteome</keyword>
<evidence type="ECO:0000313" key="2">
    <source>
        <dbReference type="Proteomes" id="UP000640052"/>
    </source>
</evidence>
<gene>
    <name evidence="1" type="ORF">Aph01nite_76800</name>
</gene>
<dbReference type="EMBL" id="BOOA01000122">
    <property type="protein sequence ID" value="GIH29370.1"/>
    <property type="molecule type" value="Genomic_DNA"/>
</dbReference>
<name>A0A919QKY2_9ACTN</name>
<accession>A0A919QKY2</accession>
<evidence type="ECO:0000313" key="1">
    <source>
        <dbReference type="EMBL" id="GIH29370.1"/>
    </source>
</evidence>
<organism evidence="1 2">
    <name type="scientific">Acrocarpospora phusangensis</name>
    <dbReference type="NCBI Taxonomy" id="1070424"/>
    <lineage>
        <taxon>Bacteria</taxon>
        <taxon>Bacillati</taxon>
        <taxon>Actinomycetota</taxon>
        <taxon>Actinomycetes</taxon>
        <taxon>Streptosporangiales</taxon>
        <taxon>Streptosporangiaceae</taxon>
        <taxon>Acrocarpospora</taxon>
    </lineage>
</organism>
<sequence>MPTLLNESAQAIVDGSGTAIVRMAPQGEDWEVTRLSVKVSTRVNEAEANYYLTTICDDNRQEGTYSGSSGDTSDTKMFLNDGDPLFVVWTGADVGAIATVTLRGTKTTPIGGFRAAPAGGIR</sequence>
<dbReference type="RefSeq" id="WP_204045981.1">
    <property type="nucleotide sequence ID" value="NZ_BOOA01000122.1"/>
</dbReference>